<feature type="transmembrane region" description="Helical" evidence="5">
    <location>
        <begin position="147"/>
        <end position="175"/>
    </location>
</feature>
<evidence type="ECO:0000256" key="4">
    <source>
        <dbReference type="ARBA" id="ARBA00023136"/>
    </source>
</evidence>
<evidence type="ECO:0000256" key="5">
    <source>
        <dbReference type="SAM" id="Phobius"/>
    </source>
</evidence>
<organism evidence="6 7">
    <name type="scientific">Neoarthrinium moseri</name>
    <dbReference type="NCBI Taxonomy" id="1658444"/>
    <lineage>
        <taxon>Eukaryota</taxon>
        <taxon>Fungi</taxon>
        <taxon>Dikarya</taxon>
        <taxon>Ascomycota</taxon>
        <taxon>Pezizomycotina</taxon>
        <taxon>Sordariomycetes</taxon>
        <taxon>Xylariomycetidae</taxon>
        <taxon>Amphisphaeriales</taxon>
        <taxon>Apiosporaceae</taxon>
        <taxon>Neoarthrinium</taxon>
    </lineage>
</organism>
<keyword evidence="4 5" id="KW-0472">Membrane</keyword>
<evidence type="ECO:0000256" key="2">
    <source>
        <dbReference type="ARBA" id="ARBA00022692"/>
    </source>
</evidence>
<keyword evidence="7" id="KW-1185">Reference proteome</keyword>
<feature type="transmembrane region" description="Helical" evidence="5">
    <location>
        <begin position="240"/>
        <end position="260"/>
    </location>
</feature>
<evidence type="ECO:0000256" key="3">
    <source>
        <dbReference type="ARBA" id="ARBA00022989"/>
    </source>
</evidence>
<evidence type="ECO:0008006" key="8">
    <source>
        <dbReference type="Google" id="ProtNLM"/>
    </source>
</evidence>
<dbReference type="Proteomes" id="UP000829685">
    <property type="component" value="Unassembled WGS sequence"/>
</dbReference>
<evidence type="ECO:0000313" key="6">
    <source>
        <dbReference type="EMBL" id="KAI1851821.1"/>
    </source>
</evidence>
<dbReference type="PANTHER" id="PTHR23112">
    <property type="entry name" value="G PROTEIN-COUPLED RECEPTOR 157-RELATED"/>
    <property type="match status" value="1"/>
</dbReference>
<feature type="transmembrane region" description="Helical" evidence="5">
    <location>
        <begin position="72"/>
        <end position="93"/>
    </location>
</feature>
<gene>
    <name evidence="6" type="ORF">JX265_013178</name>
</gene>
<feature type="transmembrane region" description="Helical" evidence="5">
    <location>
        <begin position="275"/>
        <end position="296"/>
    </location>
</feature>
<keyword evidence="2 5" id="KW-0812">Transmembrane</keyword>
<dbReference type="SUPFAM" id="SSF81321">
    <property type="entry name" value="Family A G protein-coupled receptor-like"/>
    <property type="match status" value="1"/>
</dbReference>
<feature type="transmembrane region" description="Helical" evidence="5">
    <location>
        <begin position="113"/>
        <end position="135"/>
    </location>
</feature>
<dbReference type="PANTHER" id="PTHR23112:SF37">
    <property type="entry name" value="G PROTEIN-COUPLED RECEPTOR GPR1"/>
    <property type="match status" value="1"/>
</dbReference>
<dbReference type="AlphaFoldDB" id="A0A9P9W984"/>
<dbReference type="OrthoDB" id="100006at2759"/>
<accession>A0A9P9W984</accession>
<keyword evidence="3 5" id="KW-1133">Transmembrane helix</keyword>
<protein>
    <recommendedName>
        <fullName evidence="8">G-protein coupled receptors family 1 profile domain-containing protein</fullName>
    </recommendedName>
</protein>
<evidence type="ECO:0000256" key="1">
    <source>
        <dbReference type="ARBA" id="ARBA00004141"/>
    </source>
</evidence>
<dbReference type="EMBL" id="JAFIMR010000064">
    <property type="protein sequence ID" value="KAI1851821.1"/>
    <property type="molecule type" value="Genomic_DNA"/>
</dbReference>
<name>A0A9P9W984_9PEZI</name>
<dbReference type="GO" id="GO:0007189">
    <property type="term" value="P:adenylate cyclase-activating G protein-coupled receptor signaling pathway"/>
    <property type="evidence" value="ECO:0007669"/>
    <property type="project" value="TreeGrafter"/>
</dbReference>
<dbReference type="Gene3D" id="1.20.1070.10">
    <property type="entry name" value="Rhodopsin 7-helix transmembrane proteins"/>
    <property type="match status" value="1"/>
</dbReference>
<feature type="transmembrane region" description="Helical" evidence="5">
    <location>
        <begin position="27"/>
        <end position="51"/>
    </location>
</feature>
<dbReference type="GO" id="GO:0004930">
    <property type="term" value="F:G protein-coupled receptor activity"/>
    <property type="evidence" value="ECO:0007669"/>
    <property type="project" value="TreeGrafter"/>
</dbReference>
<comment type="caution">
    <text evidence="6">The sequence shown here is derived from an EMBL/GenBank/DDBJ whole genome shotgun (WGS) entry which is preliminary data.</text>
</comment>
<comment type="subcellular location">
    <subcellularLocation>
        <location evidence="1">Membrane</location>
        <topology evidence="1">Multi-pass membrane protein</topology>
    </subcellularLocation>
</comment>
<dbReference type="GO" id="GO:0005886">
    <property type="term" value="C:plasma membrane"/>
    <property type="evidence" value="ECO:0007669"/>
    <property type="project" value="TreeGrafter"/>
</dbReference>
<sequence>MAANSKGVPLAYFEPPDSLLEMDNEDFYGLLAIGVLASVSVIFTFTCLSFLTWRMINWRSHYTSAVTRNQSVVLIYQLILADFFQSLGFIISFHWASSRRIIGPNGACFAQGMLIQFGDVSSACFVLAIAAHTTYQVVLSRMVSYQNFICSIIGIWAFAVVLACLAPLTAGRYVFLRAGMWCWISSENERLRLLLHYLWIFIVQFGSIVIYITGFCYLFRSKRPQAIGINKGSDKAIRKAAISMLAYALAYTILTLPLAAGRMAAMTSDTLPKNYYLIAGGLFTSCGWVDTVLYTITRRSLLFKELDAYNGDASRYGRSDRQTRRQGSAESILVGNGFSRGGIMMDRTVHVELDDVSSKTSIEYERKGYTVSAKAYAK</sequence>
<evidence type="ECO:0000313" key="7">
    <source>
        <dbReference type="Proteomes" id="UP000829685"/>
    </source>
</evidence>
<feature type="transmembrane region" description="Helical" evidence="5">
    <location>
        <begin position="195"/>
        <end position="219"/>
    </location>
</feature>
<proteinExistence type="predicted"/>
<reference evidence="6" key="1">
    <citation type="submission" date="2021-03" db="EMBL/GenBank/DDBJ databases">
        <title>Revisited historic fungal species revealed as producer of novel bioactive compounds through whole genome sequencing and comparative genomics.</title>
        <authorList>
            <person name="Vignolle G.A."/>
            <person name="Hochenegger N."/>
            <person name="Mach R.L."/>
            <person name="Mach-Aigner A.R."/>
            <person name="Javad Rahimi M."/>
            <person name="Salim K.A."/>
            <person name="Chan C.M."/>
            <person name="Lim L.B.L."/>
            <person name="Cai F."/>
            <person name="Druzhinina I.S."/>
            <person name="U'Ren J.M."/>
            <person name="Derntl C."/>
        </authorList>
    </citation>
    <scope>NUCLEOTIDE SEQUENCE</scope>
    <source>
        <strain evidence="6">TUCIM 5799</strain>
    </source>
</reference>